<name>A0AAC9NMK0_VIRHA</name>
<dbReference type="KEGG" id="vhl:BME96_12445"/>
<dbReference type="InterPro" id="IPR010572">
    <property type="entry name" value="Tail_dom"/>
</dbReference>
<feature type="compositionally biased region" description="Polar residues" evidence="1">
    <location>
        <begin position="515"/>
        <end position="527"/>
    </location>
</feature>
<evidence type="ECO:0000313" key="3">
    <source>
        <dbReference type="EMBL" id="APC50260.1"/>
    </source>
</evidence>
<sequence length="654" mass="72115">MIKTLNINRETTAILENAYSIGYDKVSNQIWSASFSLPINDPKVKKVELLKYVEITDKDEYIGLFRIIPKQTSSTNHSVTFQCEHVLATLLGSTLFKYHQLTNYSTREVLQYLLDQQKVKHIVLGTVAFTRYFHYSWENENLLSAIFSVPKPFNEQSRWYLDTTTYPWVLSLLEVETEPTCRLKEGYNLIGFEIEEDPRSVFNRIYPLGAGEGVNQLTIESVNNGVPYIEDIAPGEEIHETVWVDKRFEDAASLKASSEALLQKWKNPIITWKASAADVSSITGLEIDKLKEGRVLRIELDDYPTTELRIMKESKSDITGDPGNVQLEIGNLQEDLGTTQADLERRQQINELYSQGATNIMVVPAQDNADTQHPLVLPFVIDEDVVNVNTLELWLRTKPFRTYSETTKNAGQIVKSVVTGGGGSVVKSSTTGGGGAVVQSNTTSNGGSVVQSVTTQGGGSSSQTSNAGGDHRHVVFQRTSAGGPFDLNTYAAAGGSLLQLEASTSTISTAGSSGNHSHAYNTPSHTHGLSINIPGHTHPFSIQLPNHTHPFEFTLPNHTHPLEISIPGHIHGVEHKIIELDETPSNVQIKVDGNLVEFSGTSGDRINLIDYVNMSGGKVTRGRHEVEILPDSLARIEAEVIFRVFIKSQLGGTF</sequence>
<protein>
    <recommendedName>
        <fullName evidence="2">Tail spike domain-containing protein</fullName>
    </recommendedName>
</protein>
<evidence type="ECO:0000259" key="2">
    <source>
        <dbReference type="Pfam" id="PF06605"/>
    </source>
</evidence>
<gene>
    <name evidence="3" type="ORF">BME96_12445</name>
</gene>
<dbReference type="NCBIfam" id="TIGR01665">
    <property type="entry name" value="put_anti_recept"/>
    <property type="match status" value="1"/>
</dbReference>
<dbReference type="Pfam" id="PF06605">
    <property type="entry name" value="Prophage_tail"/>
    <property type="match status" value="1"/>
</dbReference>
<dbReference type="InterPro" id="IPR007119">
    <property type="entry name" value="Phage_tail_spike_N"/>
</dbReference>
<feature type="compositionally biased region" description="Low complexity" evidence="1">
    <location>
        <begin position="446"/>
        <end position="465"/>
    </location>
</feature>
<dbReference type="Proteomes" id="UP000182945">
    <property type="component" value="Chromosome"/>
</dbReference>
<feature type="domain" description="Tail spike" evidence="2">
    <location>
        <begin position="96"/>
        <end position="342"/>
    </location>
</feature>
<proteinExistence type="predicted"/>
<organism evidence="3 4">
    <name type="scientific">Virgibacillus halodenitrificans</name>
    <name type="common">Bacillus halodenitrificans</name>
    <dbReference type="NCBI Taxonomy" id="1482"/>
    <lineage>
        <taxon>Bacteria</taxon>
        <taxon>Bacillati</taxon>
        <taxon>Bacillota</taxon>
        <taxon>Bacilli</taxon>
        <taxon>Bacillales</taxon>
        <taxon>Bacillaceae</taxon>
        <taxon>Virgibacillus</taxon>
    </lineage>
</organism>
<dbReference type="EMBL" id="CP017962">
    <property type="protein sequence ID" value="APC50260.1"/>
    <property type="molecule type" value="Genomic_DNA"/>
</dbReference>
<reference evidence="3 4" key="1">
    <citation type="submission" date="2016-11" db="EMBL/GenBank/DDBJ databases">
        <title>Complete genome sequencing of Virgibacillus halodenitrificans PDB-F2.</title>
        <authorList>
            <person name="Sun Z."/>
            <person name="Zhou Y."/>
            <person name="Li H."/>
        </authorList>
    </citation>
    <scope>NUCLEOTIDE SEQUENCE [LARGE SCALE GENOMIC DNA]</scope>
    <source>
        <strain evidence="3 4">PDB-F2</strain>
    </source>
</reference>
<accession>A0AAC9NMK0</accession>
<evidence type="ECO:0000313" key="4">
    <source>
        <dbReference type="Proteomes" id="UP000182945"/>
    </source>
</evidence>
<feature type="region of interest" description="Disordered" evidence="1">
    <location>
        <begin position="507"/>
        <end position="527"/>
    </location>
</feature>
<dbReference type="AlphaFoldDB" id="A0AAC9NMK0"/>
<feature type="region of interest" description="Disordered" evidence="1">
    <location>
        <begin position="428"/>
        <end position="470"/>
    </location>
</feature>
<evidence type="ECO:0000256" key="1">
    <source>
        <dbReference type="SAM" id="MobiDB-lite"/>
    </source>
</evidence>